<dbReference type="PROSITE" id="PS52016">
    <property type="entry name" value="TONB_DEPENDENT_REC_3"/>
    <property type="match status" value="1"/>
</dbReference>
<evidence type="ECO:0000256" key="9">
    <source>
        <dbReference type="RuleBase" id="RU003357"/>
    </source>
</evidence>
<keyword evidence="4 8" id="KW-0812">Transmembrane</keyword>
<dbReference type="Pfam" id="PF00593">
    <property type="entry name" value="TonB_dep_Rec_b-barrel"/>
    <property type="match status" value="1"/>
</dbReference>
<dbReference type="NCBIfam" id="TIGR04056">
    <property type="entry name" value="OMP_RagA_SusC"/>
    <property type="match status" value="1"/>
</dbReference>
<dbReference type="InterPro" id="IPR023997">
    <property type="entry name" value="TonB-dep_OMP_SusC/RagA_CS"/>
</dbReference>
<dbReference type="Gene3D" id="2.40.170.20">
    <property type="entry name" value="TonB-dependent receptor, beta-barrel domain"/>
    <property type="match status" value="1"/>
</dbReference>
<gene>
    <name evidence="13" type="ORF">CLV25_10126</name>
</gene>
<dbReference type="Pfam" id="PF13715">
    <property type="entry name" value="CarbopepD_reg_2"/>
    <property type="match status" value="1"/>
</dbReference>
<dbReference type="SUPFAM" id="SSF49464">
    <property type="entry name" value="Carboxypeptidase regulatory domain-like"/>
    <property type="match status" value="1"/>
</dbReference>
<feature type="chain" id="PRO_5020317656" evidence="10">
    <location>
        <begin position="23"/>
        <end position="1067"/>
    </location>
</feature>
<evidence type="ECO:0000313" key="14">
    <source>
        <dbReference type="Proteomes" id="UP000294830"/>
    </source>
</evidence>
<dbReference type="InterPro" id="IPR036942">
    <property type="entry name" value="Beta-barrel_TonB_sf"/>
</dbReference>
<dbReference type="Gene3D" id="2.60.40.1120">
    <property type="entry name" value="Carboxypeptidase-like, regulatory domain"/>
    <property type="match status" value="1"/>
</dbReference>
<dbReference type="InterPro" id="IPR000531">
    <property type="entry name" value="Beta-barrel_TonB"/>
</dbReference>
<dbReference type="RefSeq" id="WP_207895564.1">
    <property type="nucleotide sequence ID" value="NZ_SLWB01000001.1"/>
</dbReference>
<protein>
    <submittedName>
        <fullName evidence="13">TonB-linked SusC/RagA family outer membrane protein</fullName>
    </submittedName>
</protein>
<sequence length="1067" mass="118343">MKHISIKLLLLLAFFGISSAMAQVQEVSGVVKDEKGELLPGVTVQVVGSTVGASTTIDGTFKIKVKNLSTAILRFSFIGMQNQDVPLKGQKQITVVMKNSSVQLEEVVAIGYGIQRKRDITGSVASVKAEAIAAIPVASALEAMSGRLAGVQITSTEGSPDAEMKIRVRGGGSITGDNSPLYIVDGFPVDRINDIAPSDIESIDVLKDASSTAIYGARGANGVIIVTTKKGKEGRMSVKYNAYYGVKSIAKTLDVLQPYDFAKWQYELALLKDDLTSYTNYFGDYSNLSSYQNTTGTDWQNEIYGRTGYSMNHNLSLTGGSDKFNYAFSYSYLKDKAIMVGSDFNRSNFNLKLNHKPNKKITLDYSFRYSDTRVNGGGLNEQNEASSADSRLKHTVIYTPIPLGTSGNSDDTDEETFGDLTKPNVAIADNDKKQRRINYNASASAAWEVFKNFTAKSEVGLDVYKTNEERFYGRSTYYVKNAPASENQGLPAAILTDNGRERFRNTNTINYDFKEWLGSDHSVSMLLGQELLHTSAKQLSNTVHGLPKLFNATQAFKLTSQGVASSIDNFYYPDDNLTSFFGRVNYNYKGRYILSGTFRADGSSKFAKGNRWGYFPSAAAAWRISDENFMQWSESWLNDMKIRFSYGTAGNNNIPSGLLSQVFVSTNTEWINGTGNFWAPSKTMANPDLKWETTYTRNIGIDYSLLKSRLTGSFEFYLNTTKDLLIAFPVAGTGYDIQYRNMGETQNKGVEISLNWIAVDKKDFGLNFNFNIGFNRNEIKSLGVMKDFGAESTWASTDIGNDFWIATGGSVGMMYGYKSAGRYEVSDFVGYDEATKKWILKPGVPDASAVVGTIRPGSMKLQDLDNSDNSNVINVKDRTIIGDANPKHTGGFTVNTRYKGFDLSAVFNWSYGNDIYNANKIEFTSSSKFQYRNMIDIMADGKRWTNMDSEGNLVNDPTKLAEMNANTTMWSPYTGRFIFSDWAVEDGSFLRLSTLTLGYNLSGQLLKKVKMSNLRFYVTAYNLFCLTNYSGFDPEVSTRRKTALTPGVDYSAYPKSRQFVFGVNLAF</sequence>
<evidence type="ECO:0000256" key="10">
    <source>
        <dbReference type="SAM" id="SignalP"/>
    </source>
</evidence>
<keyword evidence="10" id="KW-0732">Signal</keyword>
<dbReference type="NCBIfam" id="TIGR04057">
    <property type="entry name" value="SusC_RagA_signa"/>
    <property type="match status" value="1"/>
</dbReference>
<dbReference type="Gene3D" id="2.170.130.10">
    <property type="entry name" value="TonB-dependent receptor, plug domain"/>
    <property type="match status" value="1"/>
</dbReference>
<dbReference type="Pfam" id="PF07715">
    <property type="entry name" value="Plug"/>
    <property type="match status" value="1"/>
</dbReference>
<proteinExistence type="inferred from homology"/>
<organism evidence="13 14">
    <name type="scientific">Acetobacteroides hydrogenigenes</name>
    <dbReference type="NCBI Taxonomy" id="979970"/>
    <lineage>
        <taxon>Bacteria</taxon>
        <taxon>Pseudomonadati</taxon>
        <taxon>Bacteroidota</taxon>
        <taxon>Bacteroidia</taxon>
        <taxon>Bacteroidales</taxon>
        <taxon>Rikenellaceae</taxon>
        <taxon>Acetobacteroides</taxon>
    </lineage>
</organism>
<keyword evidence="5 9" id="KW-0798">TonB box</keyword>
<evidence type="ECO:0000256" key="5">
    <source>
        <dbReference type="ARBA" id="ARBA00023077"/>
    </source>
</evidence>
<feature type="domain" description="TonB-dependent receptor-like beta-barrel" evidence="11">
    <location>
        <begin position="407"/>
        <end position="780"/>
    </location>
</feature>
<evidence type="ECO:0000256" key="1">
    <source>
        <dbReference type="ARBA" id="ARBA00004571"/>
    </source>
</evidence>
<dbReference type="InterPro" id="IPR039426">
    <property type="entry name" value="TonB-dep_rcpt-like"/>
</dbReference>
<evidence type="ECO:0000256" key="2">
    <source>
        <dbReference type="ARBA" id="ARBA00022448"/>
    </source>
</evidence>
<dbReference type="InterPro" id="IPR008969">
    <property type="entry name" value="CarboxyPept-like_regulatory"/>
</dbReference>
<evidence type="ECO:0000259" key="11">
    <source>
        <dbReference type="Pfam" id="PF00593"/>
    </source>
</evidence>
<comment type="caution">
    <text evidence="13">The sequence shown here is derived from an EMBL/GenBank/DDBJ whole genome shotgun (WGS) entry which is preliminary data.</text>
</comment>
<accession>A0A4R2EVZ1</accession>
<dbReference type="FunFam" id="2.170.130.10:FF:000008">
    <property type="entry name" value="SusC/RagA family TonB-linked outer membrane protein"/>
    <property type="match status" value="1"/>
</dbReference>
<dbReference type="InterPro" id="IPR037066">
    <property type="entry name" value="Plug_dom_sf"/>
</dbReference>
<evidence type="ECO:0000256" key="6">
    <source>
        <dbReference type="ARBA" id="ARBA00023136"/>
    </source>
</evidence>
<dbReference type="SUPFAM" id="SSF56935">
    <property type="entry name" value="Porins"/>
    <property type="match status" value="1"/>
</dbReference>
<evidence type="ECO:0000256" key="8">
    <source>
        <dbReference type="PROSITE-ProRule" id="PRU01360"/>
    </source>
</evidence>
<evidence type="ECO:0000259" key="12">
    <source>
        <dbReference type="Pfam" id="PF07715"/>
    </source>
</evidence>
<keyword evidence="14" id="KW-1185">Reference proteome</keyword>
<feature type="domain" description="TonB-dependent receptor plug" evidence="12">
    <location>
        <begin position="117"/>
        <end position="223"/>
    </location>
</feature>
<evidence type="ECO:0000256" key="3">
    <source>
        <dbReference type="ARBA" id="ARBA00022452"/>
    </source>
</evidence>
<dbReference type="EMBL" id="SLWB01000001">
    <property type="protein sequence ID" value="TCN72808.1"/>
    <property type="molecule type" value="Genomic_DNA"/>
</dbReference>
<comment type="subcellular location">
    <subcellularLocation>
        <location evidence="1 8">Cell outer membrane</location>
        <topology evidence="1 8">Multi-pass membrane protein</topology>
    </subcellularLocation>
</comment>
<dbReference type="Proteomes" id="UP000294830">
    <property type="component" value="Unassembled WGS sequence"/>
</dbReference>
<evidence type="ECO:0000256" key="4">
    <source>
        <dbReference type="ARBA" id="ARBA00022692"/>
    </source>
</evidence>
<reference evidence="13 14" key="1">
    <citation type="submission" date="2019-03" db="EMBL/GenBank/DDBJ databases">
        <title>Genomic Encyclopedia of Archaeal and Bacterial Type Strains, Phase II (KMG-II): from individual species to whole genera.</title>
        <authorList>
            <person name="Goeker M."/>
        </authorList>
    </citation>
    <scope>NUCLEOTIDE SEQUENCE [LARGE SCALE GENOMIC DNA]</scope>
    <source>
        <strain evidence="13 14">RL-C</strain>
    </source>
</reference>
<dbReference type="InterPro" id="IPR023996">
    <property type="entry name" value="TonB-dep_OMP_SusC/RagA"/>
</dbReference>
<keyword evidence="6 8" id="KW-0472">Membrane</keyword>
<comment type="similarity">
    <text evidence="8 9">Belongs to the TonB-dependent receptor family.</text>
</comment>
<evidence type="ECO:0000313" key="13">
    <source>
        <dbReference type="EMBL" id="TCN72808.1"/>
    </source>
</evidence>
<keyword evidence="2 8" id="KW-0813">Transport</keyword>
<dbReference type="InterPro" id="IPR012910">
    <property type="entry name" value="Plug_dom"/>
</dbReference>
<name>A0A4R2EVZ1_9BACT</name>
<dbReference type="GO" id="GO:0009279">
    <property type="term" value="C:cell outer membrane"/>
    <property type="evidence" value="ECO:0007669"/>
    <property type="project" value="UniProtKB-SubCell"/>
</dbReference>
<keyword evidence="3 8" id="KW-1134">Transmembrane beta strand</keyword>
<evidence type="ECO:0000256" key="7">
    <source>
        <dbReference type="ARBA" id="ARBA00023237"/>
    </source>
</evidence>
<keyword evidence="7 8" id="KW-0998">Cell outer membrane</keyword>
<feature type="signal peptide" evidence="10">
    <location>
        <begin position="1"/>
        <end position="22"/>
    </location>
</feature>
<dbReference type="AlphaFoldDB" id="A0A4R2EVZ1"/>